<dbReference type="Pfam" id="PF08447">
    <property type="entry name" value="PAS_3"/>
    <property type="match status" value="2"/>
</dbReference>
<feature type="modified residue" description="Phosphohistidine" evidence="16">
    <location>
        <position position="1367"/>
    </location>
</feature>
<dbReference type="RefSeq" id="WP_013627970.1">
    <property type="nucleotide sequence ID" value="NC_015174.1"/>
</dbReference>
<comment type="subcellular location">
    <subcellularLocation>
        <location evidence="2">Cell membrane</location>
        <topology evidence="2">Multi-pass membrane protein</topology>
    </subcellularLocation>
</comment>
<keyword evidence="4" id="KW-1003">Cell membrane</keyword>
<evidence type="ECO:0000256" key="20">
    <source>
        <dbReference type="SAM" id="Phobius"/>
    </source>
</evidence>
<dbReference type="InterPro" id="IPR003594">
    <property type="entry name" value="HATPase_dom"/>
</dbReference>
<comment type="subunit">
    <text evidence="14">At low DSF concentrations, interacts with RpfF.</text>
</comment>
<keyword evidence="18" id="KW-0175">Coiled coil</keyword>
<evidence type="ECO:0000259" key="26">
    <source>
        <dbReference type="PROSITE" id="PS50894"/>
    </source>
</evidence>
<feature type="domain" description="PAC" evidence="25">
    <location>
        <begin position="525"/>
        <end position="579"/>
    </location>
</feature>
<dbReference type="PRINTS" id="PR00344">
    <property type="entry name" value="BCTRLSENSOR"/>
</dbReference>
<dbReference type="SMART" id="SM00073">
    <property type="entry name" value="HPT"/>
    <property type="match status" value="1"/>
</dbReference>
<proteinExistence type="predicted"/>
<dbReference type="InterPro" id="IPR011006">
    <property type="entry name" value="CheY-like_superfamily"/>
</dbReference>
<dbReference type="SUPFAM" id="SSF47226">
    <property type="entry name" value="Histidine-containing phosphotransfer domain, HPT domain"/>
    <property type="match status" value="1"/>
</dbReference>
<evidence type="ECO:0000313" key="28">
    <source>
        <dbReference type="Proteomes" id="UP000006860"/>
    </source>
</evidence>
<dbReference type="Pfam" id="PF01627">
    <property type="entry name" value="Hpt"/>
    <property type="match status" value="1"/>
</dbReference>
<feature type="domain" description="Response regulatory" evidence="23">
    <location>
        <begin position="1108"/>
        <end position="1228"/>
    </location>
</feature>
<keyword evidence="21" id="KW-0732">Signal</keyword>
<evidence type="ECO:0000256" key="10">
    <source>
        <dbReference type="ARBA" id="ARBA00022840"/>
    </source>
</evidence>
<dbReference type="EC" id="2.7.13.3" evidence="3"/>
<evidence type="ECO:0000256" key="3">
    <source>
        <dbReference type="ARBA" id="ARBA00012438"/>
    </source>
</evidence>
<evidence type="ECO:0000259" key="25">
    <source>
        <dbReference type="PROSITE" id="PS50113"/>
    </source>
</evidence>
<evidence type="ECO:0000256" key="15">
    <source>
        <dbReference type="ARBA" id="ARBA00068150"/>
    </source>
</evidence>
<evidence type="ECO:0000256" key="8">
    <source>
        <dbReference type="ARBA" id="ARBA00022741"/>
    </source>
</evidence>
<dbReference type="eggNOG" id="COG2205">
    <property type="taxonomic scope" value="Bacteria"/>
</dbReference>
<dbReference type="SMART" id="SM00388">
    <property type="entry name" value="HisKA"/>
    <property type="match status" value="1"/>
</dbReference>
<dbReference type="PROSITE" id="PS50109">
    <property type="entry name" value="HIS_KIN"/>
    <property type="match status" value="1"/>
</dbReference>
<dbReference type="PROSITE" id="PS50894">
    <property type="entry name" value="HPT"/>
    <property type="match status" value="1"/>
</dbReference>
<feature type="region of interest" description="Disordered" evidence="19">
    <location>
        <begin position="1281"/>
        <end position="1309"/>
    </location>
</feature>
<dbReference type="SUPFAM" id="SSF52172">
    <property type="entry name" value="CheY-like"/>
    <property type="match status" value="2"/>
</dbReference>
<protein>
    <recommendedName>
        <fullName evidence="15">Sensory/regulatory protein RpfC</fullName>
        <ecNumber evidence="3">2.7.13.3</ecNumber>
    </recommendedName>
</protein>
<evidence type="ECO:0000256" key="21">
    <source>
        <dbReference type="SAM" id="SignalP"/>
    </source>
</evidence>
<feature type="domain" description="HPt" evidence="26">
    <location>
        <begin position="1328"/>
        <end position="1432"/>
    </location>
</feature>
<evidence type="ECO:0000256" key="4">
    <source>
        <dbReference type="ARBA" id="ARBA00022475"/>
    </source>
</evidence>
<keyword evidence="6" id="KW-0808">Transferase</keyword>
<evidence type="ECO:0000259" key="22">
    <source>
        <dbReference type="PROSITE" id="PS50109"/>
    </source>
</evidence>
<evidence type="ECO:0000256" key="13">
    <source>
        <dbReference type="ARBA" id="ARBA00023136"/>
    </source>
</evidence>
<dbReference type="InterPro" id="IPR036890">
    <property type="entry name" value="HATPase_C_sf"/>
</dbReference>
<dbReference type="PANTHER" id="PTHR45339:SF1">
    <property type="entry name" value="HYBRID SIGNAL TRANSDUCTION HISTIDINE KINASE J"/>
    <property type="match status" value="1"/>
</dbReference>
<dbReference type="InterPro" id="IPR001610">
    <property type="entry name" value="PAC"/>
</dbReference>
<evidence type="ECO:0000256" key="9">
    <source>
        <dbReference type="ARBA" id="ARBA00022777"/>
    </source>
</evidence>
<dbReference type="GO" id="GO:0005524">
    <property type="term" value="F:ATP binding"/>
    <property type="evidence" value="ECO:0007669"/>
    <property type="project" value="UniProtKB-KW"/>
</dbReference>
<dbReference type="SMART" id="SM00387">
    <property type="entry name" value="HATPase_c"/>
    <property type="match status" value="1"/>
</dbReference>
<feature type="domain" description="PAS" evidence="24">
    <location>
        <begin position="323"/>
        <end position="393"/>
    </location>
</feature>
<evidence type="ECO:0000256" key="16">
    <source>
        <dbReference type="PROSITE-ProRule" id="PRU00110"/>
    </source>
</evidence>
<dbReference type="GO" id="GO:0005886">
    <property type="term" value="C:plasma membrane"/>
    <property type="evidence" value="ECO:0007669"/>
    <property type="project" value="UniProtKB-SubCell"/>
</dbReference>
<evidence type="ECO:0000256" key="12">
    <source>
        <dbReference type="ARBA" id="ARBA00023012"/>
    </source>
</evidence>
<feature type="transmembrane region" description="Helical" evidence="20">
    <location>
        <begin position="93"/>
        <end position="114"/>
    </location>
</feature>
<dbReference type="InterPro" id="IPR036641">
    <property type="entry name" value="HPT_dom_sf"/>
</dbReference>
<dbReference type="InterPro" id="IPR035965">
    <property type="entry name" value="PAS-like_dom_sf"/>
</dbReference>
<dbReference type="InterPro" id="IPR003661">
    <property type="entry name" value="HisK_dim/P_dom"/>
</dbReference>
<dbReference type="SUPFAM" id="SSF55785">
    <property type="entry name" value="PYP-like sensor domain (PAS domain)"/>
    <property type="match status" value="4"/>
</dbReference>
<dbReference type="SMART" id="SM00086">
    <property type="entry name" value="PAC"/>
    <property type="match status" value="4"/>
</dbReference>
<dbReference type="InterPro" id="IPR013655">
    <property type="entry name" value="PAS_fold_3"/>
</dbReference>
<feature type="chain" id="PRO_5003256632" description="Sensory/regulatory protein RpfC" evidence="21">
    <location>
        <begin position="24"/>
        <end position="1434"/>
    </location>
</feature>
<dbReference type="EMBL" id="CP002546">
    <property type="protein sequence ID" value="ADY59243.1"/>
    <property type="molecule type" value="Genomic_DNA"/>
</dbReference>
<keyword evidence="12" id="KW-0902">Two-component regulatory system</keyword>
<feature type="modified residue" description="4-aspartylphosphate" evidence="17">
    <location>
        <position position="1157"/>
    </location>
</feature>
<evidence type="ECO:0000256" key="19">
    <source>
        <dbReference type="SAM" id="MobiDB-lite"/>
    </source>
</evidence>
<dbReference type="eggNOG" id="COG0784">
    <property type="taxonomic scope" value="Bacteria"/>
</dbReference>
<dbReference type="SMART" id="SM00091">
    <property type="entry name" value="PAS"/>
    <property type="match status" value="4"/>
</dbReference>
<keyword evidence="7 20" id="KW-0812">Transmembrane</keyword>
<dbReference type="PROSITE" id="PS50110">
    <property type="entry name" value="RESPONSE_REGULATORY"/>
    <property type="match status" value="1"/>
</dbReference>
<dbReference type="Pfam" id="PF25487">
    <property type="entry name" value="ETR1_N"/>
    <property type="match status" value="1"/>
</dbReference>
<keyword evidence="9 27" id="KW-0418">Kinase</keyword>
<dbReference type="HOGENOM" id="CLU_252250_0_0_0"/>
<feature type="coiled-coil region" evidence="18">
    <location>
        <begin position="433"/>
        <end position="460"/>
    </location>
</feature>
<dbReference type="GO" id="GO:0000155">
    <property type="term" value="F:phosphorelay sensor kinase activity"/>
    <property type="evidence" value="ECO:0007669"/>
    <property type="project" value="InterPro"/>
</dbReference>
<evidence type="ECO:0000256" key="17">
    <source>
        <dbReference type="PROSITE-ProRule" id="PRU00169"/>
    </source>
</evidence>
<feature type="signal peptide" evidence="21">
    <location>
        <begin position="1"/>
        <end position="23"/>
    </location>
</feature>
<evidence type="ECO:0000256" key="2">
    <source>
        <dbReference type="ARBA" id="ARBA00004651"/>
    </source>
</evidence>
<evidence type="ECO:0000256" key="5">
    <source>
        <dbReference type="ARBA" id="ARBA00022553"/>
    </source>
</evidence>
<dbReference type="CDD" id="cd16922">
    <property type="entry name" value="HATPase_EvgS-ArcB-TorS-like"/>
    <property type="match status" value="1"/>
</dbReference>
<dbReference type="eggNOG" id="COG2198">
    <property type="taxonomic scope" value="Bacteria"/>
</dbReference>
<evidence type="ECO:0000313" key="27">
    <source>
        <dbReference type="EMBL" id="ADY59243.1"/>
    </source>
</evidence>
<evidence type="ECO:0000256" key="11">
    <source>
        <dbReference type="ARBA" id="ARBA00022989"/>
    </source>
</evidence>
<dbReference type="InterPro" id="IPR000014">
    <property type="entry name" value="PAS"/>
</dbReference>
<dbReference type="eggNOG" id="COG2202">
    <property type="taxonomic scope" value="Bacteria"/>
</dbReference>
<dbReference type="SUPFAM" id="SSF55874">
    <property type="entry name" value="ATPase domain of HSP90 chaperone/DNA topoisomerase II/histidine kinase"/>
    <property type="match status" value="1"/>
</dbReference>
<keyword evidence="5 17" id="KW-0597">Phosphoprotein</keyword>
<evidence type="ECO:0000256" key="18">
    <source>
        <dbReference type="SAM" id="Coils"/>
    </source>
</evidence>
<dbReference type="InterPro" id="IPR005467">
    <property type="entry name" value="His_kinase_dom"/>
</dbReference>
<name>F0SSH2_RUBBR</name>
<dbReference type="Gene3D" id="3.30.565.10">
    <property type="entry name" value="Histidine kinase-like ATPase, C-terminal domain"/>
    <property type="match status" value="1"/>
</dbReference>
<dbReference type="Gene3D" id="3.30.450.20">
    <property type="entry name" value="PAS domain"/>
    <property type="match status" value="4"/>
</dbReference>
<feature type="domain" description="PAS" evidence="24">
    <location>
        <begin position="580"/>
        <end position="622"/>
    </location>
</feature>
<evidence type="ECO:0000256" key="14">
    <source>
        <dbReference type="ARBA" id="ARBA00064003"/>
    </source>
</evidence>
<dbReference type="Gene3D" id="2.10.70.100">
    <property type="match status" value="1"/>
</dbReference>
<dbReference type="KEGG" id="pbs:Plabr_1632"/>
<dbReference type="InterPro" id="IPR008207">
    <property type="entry name" value="Sig_transdc_His_kin_Hpt_dom"/>
</dbReference>
<dbReference type="InterPro" id="IPR058544">
    <property type="entry name" value="ETR1_N"/>
</dbReference>
<dbReference type="InterPro" id="IPR004358">
    <property type="entry name" value="Sig_transdc_His_kin-like_C"/>
</dbReference>
<dbReference type="Proteomes" id="UP000006860">
    <property type="component" value="Chromosome"/>
</dbReference>
<gene>
    <name evidence="27" type="ordered locus">Plabr_1632</name>
</gene>
<keyword evidence="28" id="KW-1185">Reference proteome</keyword>
<dbReference type="InterPro" id="IPR001789">
    <property type="entry name" value="Sig_transdc_resp-reg_receiver"/>
</dbReference>
<dbReference type="CDD" id="cd00130">
    <property type="entry name" value="PAS"/>
    <property type="match status" value="4"/>
</dbReference>
<dbReference type="Gene3D" id="3.40.50.2300">
    <property type="match status" value="2"/>
</dbReference>
<dbReference type="CDD" id="cd00082">
    <property type="entry name" value="HisKA"/>
    <property type="match status" value="1"/>
</dbReference>
<evidence type="ECO:0000256" key="7">
    <source>
        <dbReference type="ARBA" id="ARBA00022692"/>
    </source>
</evidence>
<keyword evidence="11 20" id="KW-1133">Transmembrane helix</keyword>
<feature type="domain" description="PAS" evidence="24">
    <location>
        <begin position="453"/>
        <end position="524"/>
    </location>
</feature>
<dbReference type="STRING" id="756272.Plabr_1632"/>
<dbReference type="CDD" id="cd00088">
    <property type="entry name" value="HPT"/>
    <property type="match status" value="1"/>
</dbReference>
<comment type="catalytic activity">
    <reaction evidence="1">
        <text>ATP + protein L-histidine = ADP + protein N-phospho-L-histidine.</text>
        <dbReference type="EC" id="2.7.13.3"/>
    </reaction>
</comment>
<dbReference type="Gene3D" id="1.10.287.130">
    <property type="match status" value="1"/>
</dbReference>
<organism evidence="27 28">
    <name type="scientific">Rubinisphaera brasiliensis (strain ATCC 49424 / DSM 5305 / JCM 21570 / IAM 15109 / NBRC 103401 / IFAM 1448)</name>
    <name type="common">Planctomyces brasiliensis</name>
    <dbReference type="NCBI Taxonomy" id="756272"/>
    <lineage>
        <taxon>Bacteria</taxon>
        <taxon>Pseudomonadati</taxon>
        <taxon>Planctomycetota</taxon>
        <taxon>Planctomycetia</taxon>
        <taxon>Planctomycetales</taxon>
        <taxon>Planctomycetaceae</taxon>
        <taxon>Rubinisphaera</taxon>
    </lineage>
</organism>
<dbReference type="NCBIfam" id="TIGR00229">
    <property type="entry name" value="sensory_box"/>
    <property type="match status" value="3"/>
</dbReference>
<keyword evidence="10" id="KW-0067">ATP-binding</keyword>
<feature type="transmembrane region" description="Helical" evidence="20">
    <location>
        <begin position="161"/>
        <end position="181"/>
    </location>
</feature>
<dbReference type="FunFam" id="3.30.565.10:FF:000010">
    <property type="entry name" value="Sensor histidine kinase RcsC"/>
    <property type="match status" value="1"/>
</dbReference>
<keyword evidence="13 20" id="KW-0472">Membrane</keyword>
<dbReference type="Pfam" id="PF00072">
    <property type="entry name" value="Response_reg"/>
    <property type="match status" value="1"/>
</dbReference>
<dbReference type="SMART" id="SM00448">
    <property type="entry name" value="REC"/>
    <property type="match status" value="1"/>
</dbReference>
<feature type="domain" description="PAC" evidence="25">
    <location>
        <begin position="397"/>
        <end position="449"/>
    </location>
</feature>
<dbReference type="Pfam" id="PF00512">
    <property type="entry name" value="HisKA"/>
    <property type="match status" value="1"/>
</dbReference>
<feature type="compositionally biased region" description="Low complexity" evidence="19">
    <location>
        <begin position="1281"/>
        <end position="1290"/>
    </location>
</feature>
<dbReference type="PANTHER" id="PTHR45339">
    <property type="entry name" value="HYBRID SIGNAL TRANSDUCTION HISTIDINE KINASE J"/>
    <property type="match status" value="1"/>
</dbReference>
<evidence type="ECO:0000256" key="1">
    <source>
        <dbReference type="ARBA" id="ARBA00000085"/>
    </source>
</evidence>
<evidence type="ECO:0000259" key="23">
    <source>
        <dbReference type="PROSITE" id="PS50110"/>
    </source>
</evidence>
<reference evidence="28" key="1">
    <citation type="submission" date="2011-02" db="EMBL/GenBank/DDBJ databases">
        <title>The complete genome of Planctomyces brasiliensis DSM 5305.</title>
        <authorList>
            <person name="Lucas S."/>
            <person name="Copeland A."/>
            <person name="Lapidus A."/>
            <person name="Bruce D."/>
            <person name="Goodwin L."/>
            <person name="Pitluck S."/>
            <person name="Kyrpides N."/>
            <person name="Mavromatis K."/>
            <person name="Pagani I."/>
            <person name="Ivanova N."/>
            <person name="Ovchinnikova G."/>
            <person name="Lu M."/>
            <person name="Detter J.C."/>
            <person name="Han C."/>
            <person name="Land M."/>
            <person name="Hauser L."/>
            <person name="Markowitz V."/>
            <person name="Cheng J.-F."/>
            <person name="Hugenholtz P."/>
            <person name="Woyke T."/>
            <person name="Wu D."/>
            <person name="Tindall B."/>
            <person name="Pomrenke H.G."/>
            <person name="Brambilla E."/>
            <person name="Klenk H.-P."/>
            <person name="Eisen J.A."/>
        </authorList>
    </citation>
    <scope>NUCLEOTIDE SEQUENCE [LARGE SCALE GENOMIC DNA]</scope>
    <source>
        <strain evidence="28">ATCC 49424 / DSM 5305 / JCM 21570 / NBRC 103401 / IFAM 1448</strain>
    </source>
</reference>
<dbReference type="Pfam" id="PF02518">
    <property type="entry name" value="HATPase_c"/>
    <property type="match status" value="1"/>
</dbReference>
<evidence type="ECO:0000259" key="24">
    <source>
        <dbReference type="PROSITE" id="PS50112"/>
    </source>
</evidence>
<dbReference type="Gene3D" id="1.20.120.160">
    <property type="entry name" value="HPT domain"/>
    <property type="match status" value="1"/>
</dbReference>
<dbReference type="PROSITE" id="PS50112">
    <property type="entry name" value="PAS"/>
    <property type="match status" value="3"/>
</dbReference>
<feature type="domain" description="Histidine kinase" evidence="22">
    <location>
        <begin position="722"/>
        <end position="943"/>
    </location>
</feature>
<dbReference type="Pfam" id="PF13426">
    <property type="entry name" value="PAS_9"/>
    <property type="match status" value="2"/>
</dbReference>
<evidence type="ECO:0000256" key="6">
    <source>
        <dbReference type="ARBA" id="ARBA00022679"/>
    </source>
</evidence>
<dbReference type="InterPro" id="IPR036097">
    <property type="entry name" value="HisK_dim/P_sf"/>
</dbReference>
<keyword evidence="8" id="KW-0547">Nucleotide-binding</keyword>
<feature type="domain" description="PAC" evidence="25">
    <location>
        <begin position="270"/>
        <end position="322"/>
    </location>
</feature>
<dbReference type="SUPFAM" id="SSF47384">
    <property type="entry name" value="Homodimeric domain of signal transducing histidine kinase"/>
    <property type="match status" value="1"/>
</dbReference>
<dbReference type="FunFam" id="1.10.287.130:FF:000002">
    <property type="entry name" value="Two-component osmosensing histidine kinase"/>
    <property type="match status" value="1"/>
</dbReference>
<dbReference type="CDD" id="cd17546">
    <property type="entry name" value="REC_hyHK_CKI1_RcsC-like"/>
    <property type="match status" value="1"/>
</dbReference>
<feature type="transmembrane region" description="Helical" evidence="20">
    <location>
        <begin position="126"/>
        <end position="149"/>
    </location>
</feature>
<accession>F0SSH2</accession>
<dbReference type="InterPro" id="IPR000700">
    <property type="entry name" value="PAS-assoc_C"/>
</dbReference>
<dbReference type="PROSITE" id="PS50113">
    <property type="entry name" value="PAC"/>
    <property type="match status" value="3"/>
</dbReference>
<sequence>MKAVDAATLGGLTLLLCLGISIAAPQTARSGIEANAVQAATTLPACCAQHPSGEKEFQADSFAGFFGKMFDTSDYPARWYCGNWTLDVGWLHILSDIGIFVAYLSIASLLIFLVTCRKDVPFPKIFWLFAAFIGACGFGHLLESALFWWPAYRFAGVVKAATALISLGTLGFVLWHLPLVLRLPSAAISALDAQRKEQRLKYAIGMVNLGCWEWHRCDNCLTFDSRASEIFGVEPGRRIPYDEFLAWIHPEDRDRVLAMHQMCLTTFEPGDLTFLVQTPNGAIRHVQLKAGVIRNQAGEAEQCIGILKDVTDRMLQDAALHESEANYRTTFEQVAVGVANVSPDGMFVRVNKGLCDLLGYESDELLQLDFQQITHPDDLNADLTLVAQVLNGEIPSYRMEKRYIRKDGDVVWANLNVSMVRDREGAPKHFISVVESIQERKEAEAALQTYNNQIEKLSLVASKTQHSVVITDARGRIEWVNEAFTRLTEYTLDDCLGKIPGDLLQGPNTDPDTVNFIHMALRENRSIDTEIINYSKSGDEYWICLKIDPVFNDNGELTNFIATQVDVTDRKRAEETAARSQKQFEALLKADILGIMTCRYDGRIEQANDEFLRIVGYTRDEFERGELDWRSLTPERWLEKDQAAIEQLRKTGAARPWEKEYRRKDGIVIPVYLGVTLIEDNTDLCLCFVLDATAQKRTEASLEGARRSAEAASKAKSDFLASMSHELRTPLNGVIGMTELLANTDLDARQTQFVRACKSSGESLLALINDVLDFSKIEAGRLELDEHEFDLMSLLDDLMNVMGLRVSGKDIQMLYRVDHPHTLLLRGDSHRLRQVLVNLIGNAIKFTERGKISLRVEPLELTEDRAKLRFAVKDTGIGIPADRLDRLFKTFTQVDSSITRTFGGTGLGLCICKSLVEAMGGEMGVDSIQGVGSEFYFTLELTRVPADASRPMITPDQLPRLAVLLVGQNSEYCRFLQDVFESWSMQVETADNTLEAESAMSKALATQKPFDLLILPGNDQAEEDDFTQRLREHPLIGDVPVFLMVEADDELAPHPGLYQHLLRKPVGQSHLLNAIVDTFCQNESGEDNTSEDADGAITRDVPKQRALNVLLVEDNETNRLFGKEIAHRQGWNCELAVNGVEGVEAVERGQFDVILMDCQMPEMDGFTATRQIRQRESLGQISGRVPIIALTANAIRGDREACIAAGMDDYVSKPFTPAQLVEAVERVLKRADEAEEPFDDDSIEALLRQSAAPKHSQVVDETLEAELAALTKQFGIVDTTSDAASDTTGHTTDETGVESTTETPEPDSAVSVDLPFDTSELAERCLGDIEFAQKLLQTFERTGKERVDVITSQSAAGDAHAVGDAAHALKGAAGIVAAKSVHKLAAEVEMAGKAGQLDDVLDTIATLQAEVDRCLGYLKDDQDALMEDLKKAIS</sequence>